<evidence type="ECO:0000313" key="2">
    <source>
        <dbReference type="Proteomes" id="UP001060085"/>
    </source>
</evidence>
<name>A0ACC0AHW2_CATRO</name>
<dbReference type="EMBL" id="CM044706">
    <property type="protein sequence ID" value="KAI5660552.1"/>
    <property type="molecule type" value="Genomic_DNA"/>
</dbReference>
<evidence type="ECO:0000313" key="1">
    <source>
        <dbReference type="EMBL" id="KAI5660552.1"/>
    </source>
</evidence>
<reference evidence="2" key="1">
    <citation type="journal article" date="2023" name="Nat. Plants">
        <title>Single-cell RNA sequencing provides a high-resolution roadmap for understanding the multicellular compartmentation of specialized metabolism.</title>
        <authorList>
            <person name="Sun S."/>
            <person name="Shen X."/>
            <person name="Li Y."/>
            <person name="Li Y."/>
            <person name="Wang S."/>
            <person name="Li R."/>
            <person name="Zhang H."/>
            <person name="Shen G."/>
            <person name="Guo B."/>
            <person name="Wei J."/>
            <person name="Xu J."/>
            <person name="St-Pierre B."/>
            <person name="Chen S."/>
            <person name="Sun C."/>
        </authorList>
    </citation>
    <scope>NUCLEOTIDE SEQUENCE [LARGE SCALE GENOMIC DNA]</scope>
</reference>
<organism evidence="1 2">
    <name type="scientific">Catharanthus roseus</name>
    <name type="common">Madagascar periwinkle</name>
    <name type="synonym">Vinca rosea</name>
    <dbReference type="NCBI Taxonomy" id="4058"/>
    <lineage>
        <taxon>Eukaryota</taxon>
        <taxon>Viridiplantae</taxon>
        <taxon>Streptophyta</taxon>
        <taxon>Embryophyta</taxon>
        <taxon>Tracheophyta</taxon>
        <taxon>Spermatophyta</taxon>
        <taxon>Magnoliopsida</taxon>
        <taxon>eudicotyledons</taxon>
        <taxon>Gunneridae</taxon>
        <taxon>Pentapetalae</taxon>
        <taxon>asterids</taxon>
        <taxon>lamiids</taxon>
        <taxon>Gentianales</taxon>
        <taxon>Apocynaceae</taxon>
        <taxon>Rauvolfioideae</taxon>
        <taxon>Vinceae</taxon>
        <taxon>Catharanthinae</taxon>
        <taxon>Catharanthus</taxon>
    </lineage>
</organism>
<keyword evidence="2" id="KW-1185">Reference proteome</keyword>
<protein>
    <submittedName>
        <fullName evidence="1">Uncharacterized protein</fullName>
    </submittedName>
</protein>
<comment type="caution">
    <text evidence="1">The sequence shown here is derived from an EMBL/GenBank/DDBJ whole genome shotgun (WGS) entry which is preliminary data.</text>
</comment>
<dbReference type="Proteomes" id="UP001060085">
    <property type="component" value="Linkage Group LG06"/>
</dbReference>
<accession>A0ACC0AHW2</accession>
<proteinExistence type="predicted"/>
<sequence length="223" mass="25855">MLPLFENLGIENATTTEYVEKFTNILWPSGNHHFSETVLSYTKLVAELDQTVMKMVSESYGIEEHYKPLQESICYLFKMIKYRTPKESEKNIGLIPHTDKTFMSIVHQHQVKGFEMKMKDGEWMLVDPSPSSFLVIAGDAIMAWTNGRIKSPKHRVIISEKEDRYSLGLFTFIRDSKIEVPEELVDEDHPLQFRPFDHYKFLHFALSEEGKKSESPIKAFCGV</sequence>
<gene>
    <name evidence="1" type="ORF">M9H77_29345</name>
</gene>